<protein>
    <submittedName>
        <fullName evidence="1">Uncharacterized protein</fullName>
    </submittedName>
</protein>
<evidence type="ECO:0000313" key="1">
    <source>
        <dbReference type="EMBL" id="KAL2058119.1"/>
    </source>
</evidence>
<sequence length="125" mass="14575">MLSYLFTWAEASRYQKGRFNELFVNNMKTDPQFQNDLEAWINIGHPKAPWSHENPYLRPHASHKTSTLAPRSRHYAYHTRSWDHTLITADIGTKYTFISQNAIEHVAATPEKAKPAEPQRRNGNR</sequence>
<gene>
    <name evidence="1" type="ORF">ABVK25_001737</name>
</gene>
<accession>A0ABR4BJX5</accession>
<keyword evidence="2" id="KW-1185">Reference proteome</keyword>
<reference evidence="1 2" key="1">
    <citation type="submission" date="2024-09" db="EMBL/GenBank/DDBJ databases">
        <title>Rethinking Asexuality: The Enigmatic Case of Functional Sexual Genes in Lepraria (Stereocaulaceae).</title>
        <authorList>
            <person name="Doellman M."/>
            <person name="Sun Y."/>
            <person name="Barcenas-Pena A."/>
            <person name="Lumbsch H.T."/>
            <person name="Grewe F."/>
        </authorList>
    </citation>
    <scope>NUCLEOTIDE SEQUENCE [LARGE SCALE GENOMIC DNA]</scope>
    <source>
        <strain evidence="1 2">Grewe 0041</strain>
    </source>
</reference>
<comment type="caution">
    <text evidence="1">The sequence shown here is derived from an EMBL/GenBank/DDBJ whole genome shotgun (WGS) entry which is preliminary data.</text>
</comment>
<dbReference type="Proteomes" id="UP001590951">
    <property type="component" value="Unassembled WGS sequence"/>
</dbReference>
<organism evidence="1 2">
    <name type="scientific">Lepraria finkii</name>
    <dbReference type="NCBI Taxonomy" id="1340010"/>
    <lineage>
        <taxon>Eukaryota</taxon>
        <taxon>Fungi</taxon>
        <taxon>Dikarya</taxon>
        <taxon>Ascomycota</taxon>
        <taxon>Pezizomycotina</taxon>
        <taxon>Lecanoromycetes</taxon>
        <taxon>OSLEUM clade</taxon>
        <taxon>Lecanoromycetidae</taxon>
        <taxon>Lecanorales</taxon>
        <taxon>Lecanorineae</taxon>
        <taxon>Stereocaulaceae</taxon>
        <taxon>Lepraria</taxon>
    </lineage>
</organism>
<evidence type="ECO:0000313" key="2">
    <source>
        <dbReference type="Proteomes" id="UP001590951"/>
    </source>
</evidence>
<dbReference type="EMBL" id="JBHFEH010000003">
    <property type="protein sequence ID" value="KAL2058119.1"/>
    <property type="molecule type" value="Genomic_DNA"/>
</dbReference>
<proteinExistence type="predicted"/>
<name>A0ABR4BJX5_9LECA</name>